<evidence type="ECO:0000256" key="4">
    <source>
        <dbReference type="ARBA" id="ARBA00022833"/>
    </source>
</evidence>
<dbReference type="InterPro" id="IPR036236">
    <property type="entry name" value="Znf_C2H2_sf"/>
</dbReference>
<dbReference type="PROSITE" id="PS50157">
    <property type="entry name" value="ZINC_FINGER_C2H2_2"/>
    <property type="match status" value="2"/>
</dbReference>
<protein>
    <recommendedName>
        <fullName evidence="6">C2H2-type domain-containing protein</fullName>
    </recommendedName>
</protein>
<sequence length="190" mass="22529">ISIEEFLCNMPQFNLLQESRIFFTNEHCNEQFIAIEEGCILTKKDIKWFNSDEMNKCKMEEINILNNEDMIKLKIDDRITCKIENIENSLLKPAYTIFPSDQEQLYSSLEKRTKSRNESFSLIKCDSCDSQFRREQDLKRHNRKHLNIKPFTCTGCNKGFTRADALKNHTNAQGQCKSLFDRRKKMNRVR</sequence>
<evidence type="ECO:0000313" key="7">
    <source>
        <dbReference type="EMBL" id="KAJ3201749.1"/>
    </source>
</evidence>
<evidence type="ECO:0000259" key="6">
    <source>
        <dbReference type="PROSITE" id="PS50157"/>
    </source>
</evidence>
<dbReference type="Proteomes" id="UP001211065">
    <property type="component" value="Unassembled WGS sequence"/>
</dbReference>
<dbReference type="PANTHER" id="PTHR23235">
    <property type="entry name" value="KRUEPPEL-LIKE TRANSCRIPTION FACTOR"/>
    <property type="match status" value="1"/>
</dbReference>
<organism evidence="7 8">
    <name type="scientific">Clydaea vesicula</name>
    <dbReference type="NCBI Taxonomy" id="447962"/>
    <lineage>
        <taxon>Eukaryota</taxon>
        <taxon>Fungi</taxon>
        <taxon>Fungi incertae sedis</taxon>
        <taxon>Chytridiomycota</taxon>
        <taxon>Chytridiomycota incertae sedis</taxon>
        <taxon>Chytridiomycetes</taxon>
        <taxon>Lobulomycetales</taxon>
        <taxon>Lobulomycetaceae</taxon>
        <taxon>Clydaea</taxon>
    </lineage>
</organism>
<dbReference type="EMBL" id="JADGJW010001678">
    <property type="protein sequence ID" value="KAJ3201749.1"/>
    <property type="molecule type" value="Genomic_DNA"/>
</dbReference>
<keyword evidence="4" id="KW-0862">Zinc</keyword>
<evidence type="ECO:0000313" key="8">
    <source>
        <dbReference type="Proteomes" id="UP001211065"/>
    </source>
</evidence>
<feature type="domain" description="C2H2-type" evidence="6">
    <location>
        <begin position="123"/>
        <end position="150"/>
    </location>
</feature>
<evidence type="ECO:0000256" key="2">
    <source>
        <dbReference type="ARBA" id="ARBA00022737"/>
    </source>
</evidence>
<dbReference type="FunFam" id="3.30.160.60:FF:000100">
    <property type="entry name" value="Zinc finger 45-like"/>
    <property type="match status" value="1"/>
</dbReference>
<dbReference type="GO" id="GO:0000981">
    <property type="term" value="F:DNA-binding transcription factor activity, RNA polymerase II-specific"/>
    <property type="evidence" value="ECO:0007669"/>
    <property type="project" value="TreeGrafter"/>
</dbReference>
<gene>
    <name evidence="7" type="ORF">HK099_002103</name>
</gene>
<keyword evidence="2" id="KW-0677">Repeat</keyword>
<dbReference type="GO" id="GO:0008270">
    <property type="term" value="F:zinc ion binding"/>
    <property type="evidence" value="ECO:0007669"/>
    <property type="project" value="UniProtKB-KW"/>
</dbReference>
<dbReference type="SUPFAM" id="SSF57667">
    <property type="entry name" value="beta-beta-alpha zinc fingers"/>
    <property type="match status" value="1"/>
</dbReference>
<comment type="caution">
    <text evidence="7">The sequence shown here is derived from an EMBL/GenBank/DDBJ whole genome shotgun (WGS) entry which is preliminary data.</text>
</comment>
<keyword evidence="8" id="KW-1185">Reference proteome</keyword>
<dbReference type="InterPro" id="IPR013087">
    <property type="entry name" value="Znf_C2H2_type"/>
</dbReference>
<dbReference type="Pfam" id="PF00096">
    <property type="entry name" value="zf-C2H2"/>
    <property type="match status" value="1"/>
</dbReference>
<dbReference type="PROSITE" id="PS00028">
    <property type="entry name" value="ZINC_FINGER_C2H2_1"/>
    <property type="match status" value="1"/>
</dbReference>
<feature type="non-terminal residue" evidence="7">
    <location>
        <position position="1"/>
    </location>
</feature>
<dbReference type="SMART" id="SM00355">
    <property type="entry name" value="ZnF_C2H2"/>
    <property type="match status" value="2"/>
</dbReference>
<name>A0AAD5TT97_9FUNG</name>
<evidence type="ECO:0000256" key="3">
    <source>
        <dbReference type="ARBA" id="ARBA00022771"/>
    </source>
</evidence>
<accession>A0AAD5TT97</accession>
<keyword evidence="1" id="KW-0479">Metal-binding</keyword>
<keyword evidence="3 5" id="KW-0863">Zinc-finger</keyword>
<reference evidence="7" key="1">
    <citation type="submission" date="2020-05" db="EMBL/GenBank/DDBJ databases">
        <title>Phylogenomic resolution of chytrid fungi.</title>
        <authorList>
            <person name="Stajich J.E."/>
            <person name="Amses K."/>
            <person name="Simmons R."/>
            <person name="Seto K."/>
            <person name="Myers J."/>
            <person name="Bonds A."/>
            <person name="Quandt C.A."/>
            <person name="Barry K."/>
            <person name="Liu P."/>
            <person name="Grigoriev I."/>
            <person name="Longcore J.E."/>
            <person name="James T.Y."/>
        </authorList>
    </citation>
    <scope>NUCLEOTIDE SEQUENCE</scope>
    <source>
        <strain evidence="7">JEL0476</strain>
    </source>
</reference>
<dbReference type="GO" id="GO:0000978">
    <property type="term" value="F:RNA polymerase II cis-regulatory region sequence-specific DNA binding"/>
    <property type="evidence" value="ECO:0007669"/>
    <property type="project" value="TreeGrafter"/>
</dbReference>
<proteinExistence type="predicted"/>
<dbReference type="AlphaFoldDB" id="A0AAD5TT97"/>
<evidence type="ECO:0000256" key="1">
    <source>
        <dbReference type="ARBA" id="ARBA00022723"/>
    </source>
</evidence>
<dbReference type="Gene3D" id="3.30.160.60">
    <property type="entry name" value="Classic Zinc Finger"/>
    <property type="match status" value="2"/>
</dbReference>
<dbReference type="PANTHER" id="PTHR23235:SF120">
    <property type="entry name" value="KRUPPEL-LIKE FACTOR 15"/>
    <property type="match status" value="1"/>
</dbReference>
<feature type="domain" description="C2H2-type" evidence="6">
    <location>
        <begin position="151"/>
        <end position="178"/>
    </location>
</feature>
<evidence type="ECO:0000256" key="5">
    <source>
        <dbReference type="PROSITE-ProRule" id="PRU00042"/>
    </source>
</evidence>